<name>A0ABU5E8R8_9PROT</name>
<dbReference type="InterPro" id="IPR036388">
    <property type="entry name" value="WH-like_DNA-bd_sf"/>
</dbReference>
<dbReference type="PRINTS" id="PR00035">
    <property type="entry name" value="HTHGNTR"/>
</dbReference>
<dbReference type="SMART" id="SM00895">
    <property type="entry name" value="FCD"/>
    <property type="match status" value="1"/>
</dbReference>
<keyword evidence="2" id="KW-0238">DNA-binding</keyword>
<dbReference type="Gene3D" id="1.10.10.10">
    <property type="entry name" value="Winged helix-like DNA-binding domain superfamily/Winged helix DNA-binding domain"/>
    <property type="match status" value="1"/>
</dbReference>
<dbReference type="PANTHER" id="PTHR43537:SF5">
    <property type="entry name" value="UXU OPERON TRANSCRIPTIONAL REGULATOR"/>
    <property type="match status" value="1"/>
</dbReference>
<dbReference type="SMART" id="SM00345">
    <property type="entry name" value="HTH_GNTR"/>
    <property type="match status" value="1"/>
</dbReference>
<sequence length="248" mass="27895">MEQRSQTRIPDIRADISKRTIREMISDKIVSLIASGVLQLGDELPSERELATILSVSRETVRSAIQLLVGRDIVEVSHGARTRVKRIDVATDTIGMAGANVINRYDLRSVHGARQLVELQVVSDAAEHIDRQTLAFLQLSLKKQREYVDDPVGFLICDKEFHFAIYRCAPNPLLVDLVSDLYSYMLEHRRIVMAQPGAIARSYGDHLVIYEALASGDRAATAEAFRRHINEIYLTSMPVMEPEKTDHA</sequence>
<gene>
    <name evidence="5" type="ORF">SMD27_07125</name>
</gene>
<dbReference type="CDD" id="cd07377">
    <property type="entry name" value="WHTH_GntR"/>
    <property type="match status" value="1"/>
</dbReference>
<reference evidence="5 6" key="1">
    <citation type="journal article" date="2016" name="Antonie Van Leeuwenhoek">
        <title>Dongia soli sp. nov., isolated from soil from Dokdo, Korea.</title>
        <authorList>
            <person name="Kim D.U."/>
            <person name="Lee H."/>
            <person name="Kim H."/>
            <person name="Kim S.G."/>
            <person name="Ka J.O."/>
        </authorList>
    </citation>
    <scope>NUCLEOTIDE SEQUENCE [LARGE SCALE GENOMIC DNA]</scope>
    <source>
        <strain evidence="5 6">D78</strain>
    </source>
</reference>
<dbReference type="InterPro" id="IPR000524">
    <property type="entry name" value="Tscrpt_reg_HTH_GntR"/>
</dbReference>
<dbReference type="Proteomes" id="UP001279642">
    <property type="component" value="Unassembled WGS sequence"/>
</dbReference>
<dbReference type="RefSeq" id="WP_320507680.1">
    <property type="nucleotide sequence ID" value="NZ_JAXCLW010000002.1"/>
</dbReference>
<dbReference type="InterPro" id="IPR008920">
    <property type="entry name" value="TF_FadR/GntR_C"/>
</dbReference>
<keyword evidence="6" id="KW-1185">Reference proteome</keyword>
<keyword evidence="1" id="KW-0805">Transcription regulation</keyword>
<dbReference type="Pfam" id="PF00392">
    <property type="entry name" value="GntR"/>
    <property type="match status" value="1"/>
</dbReference>
<dbReference type="InterPro" id="IPR011711">
    <property type="entry name" value="GntR_C"/>
</dbReference>
<feature type="domain" description="HTH gntR-type" evidence="4">
    <location>
        <begin position="19"/>
        <end position="87"/>
    </location>
</feature>
<accession>A0ABU5E8R8</accession>
<evidence type="ECO:0000313" key="6">
    <source>
        <dbReference type="Proteomes" id="UP001279642"/>
    </source>
</evidence>
<evidence type="ECO:0000256" key="3">
    <source>
        <dbReference type="ARBA" id="ARBA00023163"/>
    </source>
</evidence>
<keyword evidence="3" id="KW-0804">Transcription</keyword>
<dbReference type="EMBL" id="JAXCLW010000002">
    <property type="protein sequence ID" value="MDY0882608.1"/>
    <property type="molecule type" value="Genomic_DNA"/>
</dbReference>
<dbReference type="Pfam" id="PF07729">
    <property type="entry name" value="FCD"/>
    <property type="match status" value="1"/>
</dbReference>
<proteinExistence type="predicted"/>
<dbReference type="PANTHER" id="PTHR43537">
    <property type="entry name" value="TRANSCRIPTIONAL REGULATOR, GNTR FAMILY"/>
    <property type="match status" value="1"/>
</dbReference>
<organism evidence="5 6">
    <name type="scientific">Dongia soli</name>
    <dbReference type="NCBI Taxonomy" id="600628"/>
    <lineage>
        <taxon>Bacteria</taxon>
        <taxon>Pseudomonadati</taxon>
        <taxon>Pseudomonadota</taxon>
        <taxon>Alphaproteobacteria</taxon>
        <taxon>Rhodospirillales</taxon>
        <taxon>Dongiaceae</taxon>
        <taxon>Dongia</taxon>
    </lineage>
</organism>
<dbReference type="PROSITE" id="PS50949">
    <property type="entry name" value="HTH_GNTR"/>
    <property type="match status" value="1"/>
</dbReference>
<dbReference type="Gene3D" id="1.20.120.530">
    <property type="entry name" value="GntR ligand-binding domain-like"/>
    <property type="match status" value="1"/>
</dbReference>
<dbReference type="SUPFAM" id="SSF46785">
    <property type="entry name" value="Winged helix' DNA-binding domain"/>
    <property type="match status" value="1"/>
</dbReference>
<dbReference type="InterPro" id="IPR036390">
    <property type="entry name" value="WH_DNA-bd_sf"/>
</dbReference>
<comment type="caution">
    <text evidence="5">The sequence shown here is derived from an EMBL/GenBank/DDBJ whole genome shotgun (WGS) entry which is preliminary data.</text>
</comment>
<protein>
    <submittedName>
        <fullName evidence="5">FCD domain-containing protein</fullName>
    </submittedName>
</protein>
<evidence type="ECO:0000256" key="2">
    <source>
        <dbReference type="ARBA" id="ARBA00023125"/>
    </source>
</evidence>
<dbReference type="SUPFAM" id="SSF48008">
    <property type="entry name" value="GntR ligand-binding domain-like"/>
    <property type="match status" value="1"/>
</dbReference>
<evidence type="ECO:0000256" key="1">
    <source>
        <dbReference type="ARBA" id="ARBA00023015"/>
    </source>
</evidence>
<evidence type="ECO:0000313" key="5">
    <source>
        <dbReference type="EMBL" id="MDY0882608.1"/>
    </source>
</evidence>
<evidence type="ECO:0000259" key="4">
    <source>
        <dbReference type="PROSITE" id="PS50949"/>
    </source>
</evidence>